<dbReference type="InterPro" id="IPR025857">
    <property type="entry name" value="MacB_PCD"/>
</dbReference>
<dbReference type="AlphaFoldDB" id="A0A1G6WRZ7"/>
<evidence type="ECO:0000259" key="8">
    <source>
        <dbReference type="Pfam" id="PF12704"/>
    </source>
</evidence>
<gene>
    <name evidence="9" type="ORF">SAMN04488509_105140</name>
</gene>
<dbReference type="EMBL" id="FNAG01000005">
    <property type="protein sequence ID" value="SDD68662.1"/>
    <property type="molecule type" value="Genomic_DNA"/>
</dbReference>
<dbReference type="PANTHER" id="PTHR43738">
    <property type="entry name" value="ABC TRANSPORTER, MEMBRANE PROTEIN"/>
    <property type="match status" value="1"/>
</dbReference>
<evidence type="ECO:0000259" key="7">
    <source>
        <dbReference type="Pfam" id="PF02687"/>
    </source>
</evidence>
<dbReference type="Proteomes" id="UP000199603">
    <property type="component" value="Unassembled WGS sequence"/>
</dbReference>
<keyword evidence="4 6" id="KW-1133">Transmembrane helix</keyword>
<evidence type="ECO:0000256" key="3">
    <source>
        <dbReference type="ARBA" id="ARBA00022692"/>
    </source>
</evidence>
<feature type="transmembrane region" description="Helical" evidence="6">
    <location>
        <begin position="287"/>
        <end position="311"/>
    </location>
</feature>
<feature type="transmembrane region" description="Helical" evidence="6">
    <location>
        <begin position="385"/>
        <end position="405"/>
    </location>
</feature>
<feature type="transmembrane region" description="Helical" evidence="6">
    <location>
        <begin position="331"/>
        <end position="354"/>
    </location>
</feature>
<dbReference type="RefSeq" id="WP_091242356.1">
    <property type="nucleotide sequence ID" value="NZ_FNAG01000005.1"/>
</dbReference>
<evidence type="ECO:0000313" key="10">
    <source>
        <dbReference type="Proteomes" id="UP000199603"/>
    </source>
</evidence>
<dbReference type="GO" id="GO:0005886">
    <property type="term" value="C:plasma membrane"/>
    <property type="evidence" value="ECO:0007669"/>
    <property type="project" value="UniProtKB-SubCell"/>
</dbReference>
<feature type="domain" description="MacB-like periplasmic core" evidence="8">
    <location>
        <begin position="20"/>
        <end position="209"/>
    </location>
</feature>
<reference evidence="9 10" key="1">
    <citation type="submission" date="2016-10" db="EMBL/GenBank/DDBJ databases">
        <authorList>
            <person name="de Groot N.N."/>
        </authorList>
    </citation>
    <scope>NUCLEOTIDE SEQUENCE [LARGE SCALE GENOMIC DNA]</scope>
    <source>
        <strain evidence="9 10">DSM 16957</strain>
    </source>
</reference>
<proteinExistence type="predicted"/>
<dbReference type="Pfam" id="PF12704">
    <property type="entry name" value="MacB_PCD"/>
    <property type="match status" value="1"/>
</dbReference>
<name>A0A1G6WRZ7_9GAMM</name>
<evidence type="ECO:0000313" key="9">
    <source>
        <dbReference type="EMBL" id="SDD68662.1"/>
    </source>
</evidence>
<dbReference type="InterPro" id="IPR003838">
    <property type="entry name" value="ABC3_permease_C"/>
</dbReference>
<keyword evidence="5 6" id="KW-0472">Membrane</keyword>
<dbReference type="OrthoDB" id="9784014at2"/>
<comment type="subcellular location">
    <subcellularLocation>
        <location evidence="1">Cell membrane</location>
        <topology evidence="1">Multi-pass membrane protein</topology>
    </subcellularLocation>
</comment>
<protein>
    <submittedName>
        <fullName evidence="9">Putative ABC transport system permease protein</fullName>
    </submittedName>
</protein>
<dbReference type="Pfam" id="PF02687">
    <property type="entry name" value="FtsX"/>
    <property type="match status" value="1"/>
</dbReference>
<keyword evidence="2" id="KW-1003">Cell membrane</keyword>
<evidence type="ECO:0000256" key="5">
    <source>
        <dbReference type="ARBA" id="ARBA00023136"/>
    </source>
</evidence>
<evidence type="ECO:0000256" key="6">
    <source>
        <dbReference type="SAM" id="Phobius"/>
    </source>
</evidence>
<keyword evidence="3 6" id="KW-0812">Transmembrane</keyword>
<evidence type="ECO:0000256" key="2">
    <source>
        <dbReference type="ARBA" id="ARBA00022475"/>
    </source>
</evidence>
<evidence type="ECO:0000256" key="1">
    <source>
        <dbReference type="ARBA" id="ARBA00004651"/>
    </source>
</evidence>
<sequence>MSALLRLAWASLANRRFTALVTVATIALSVLLLLGVERLRNEARNSFLRTVAGTDLIVGARAHPVQLLLYSVFHLGDATNNVSWASYREIAEREDVAWTVPISLGDSHKGYRVVGTTAGFFEHVRTGGNRALRFEQGQAFDGLFEAVLGAEVAERLGYVLGESIVLAHGTGTLNPNQHDDRPFTVVGVLARTGTPIDHSVHVSLEAIEAIHLNWRAGTRIGRAPDEIPPERLQPRAITAFFVGLESRMATFAVQRAVNEFRAEPLTAVLPGVALQQLWGMLGVVEKALMLTAACVVAAGLLGMLAALLGTLSERRREMAILRALGAGPGTVSALLLLEALLLTAVGLLLGLALLHGGLALMAPTIERASGIAIELGWPSVAEFKLLGLVLGAGVAVGLIPAFLAYRRSLADGMMVRQ</sequence>
<organism evidence="9 10">
    <name type="scientific">Aquimonas voraii</name>
    <dbReference type="NCBI Taxonomy" id="265719"/>
    <lineage>
        <taxon>Bacteria</taxon>
        <taxon>Pseudomonadati</taxon>
        <taxon>Pseudomonadota</taxon>
        <taxon>Gammaproteobacteria</taxon>
        <taxon>Lysobacterales</taxon>
        <taxon>Lysobacteraceae</taxon>
        <taxon>Aquimonas</taxon>
    </lineage>
</organism>
<feature type="domain" description="ABC3 transporter permease C-terminal" evidence="7">
    <location>
        <begin position="291"/>
        <end position="407"/>
    </location>
</feature>
<dbReference type="PANTHER" id="PTHR43738:SF2">
    <property type="entry name" value="ABC TRANSPORTER PERMEASE"/>
    <property type="match status" value="1"/>
</dbReference>
<keyword evidence="10" id="KW-1185">Reference proteome</keyword>
<feature type="transmembrane region" description="Helical" evidence="6">
    <location>
        <begin position="17"/>
        <end position="36"/>
    </location>
</feature>
<accession>A0A1G6WRZ7</accession>
<dbReference type="InterPro" id="IPR051125">
    <property type="entry name" value="ABC-4/HrtB_transporter"/>
</dbReference>
<dbReference type="STRING" id="265719.SAMN04488509_105140"/>
<evidence type="ECO:0000256" key="4">
    <source>
        <dbReference type="ARBA" id="ARBA00022989"/>
    </source>
</evidence>